<comment type="caution">
    <text evidence="1">The sequence shown here is derived from an EMBL/GenBank/DDBJ whole genome shotgun (WGS) entry which is preliminary data.</text>
</comment>
<dbReference type="Gene3D" id="2.60.40.10">
    <property type="entry name" value="Immunoglobulins"/>
    <property type="match status" value="1"/>
</dbReference>
<name>A0ABR8U8Y3_9BACL</name>
<accession>A0ABR8U8Y3</accession>
<dbReference type="InterPro" id="IPR013783">
    <property type="entry name" value="Ig-like_fold"/>
</dbReference>
<keyword evidence="2" id="KW-1185">Reference proteome</keyword>
<evidence type="ECO:0000313" key="1">
    <source>
        <dbReference type="EMBL" id="MBD7983969.1"/>
    </source>
</evidence>
<reference evidence="1 2" key="1">
    <citation type="submission" date="2020-08" db="EMBL/GenBank/DDBJ databases">
        <title>A Genomic Blueprint of the Chicken Gut Microbiome.</title>
        <authorList>
            <person name="Gilroy R."/>
            <person name="Ravi A."/>
            <person name="Getino M."/>
            <person name="Pursley I."/>
            <person name="Horton D.L."/>
            <person name="Alikhan N.-F."/>
            <person name="Baker D."/>
            <person name="Gharbi K."/>
            <person name="Hall N."/>
            <person name="Watson M."/>
            <person name="Adriaenssens E.M."/>
            <person name="Foster-Nyarko E."/>
            <person name="Jarju S."/>
            <person name="Secka A."/>
            <person name="Antonio M."/>
            <person name="Oren A."/>
            <person name="Chaudhuri R."/>
            <person name="La Ragione R.M."/>
            <person name="Hildebrand F."/>
            <person name="Pallen M.J."/>
        </authorList>
    </citation>
    <scope>NUCLEOTIDE SEQUENCE [LARGE SCALE GENOMIC DNA]</scope>
    <source>
        <strain evidence="1 2">Sa2YVA2</strain>
    </source>
</reference>
<dbReference type="EMBL" id="JACSQN010000004">
    <property type="protein sequence ID" value="MBD7983969.1"/>
    <property type="molecule type" value="Genomic_DNA"/>
</dbReference>
<dbReference type="Pfam" id="PF11579">
    <property type="entry name" value="DUF3238"/>
    <property type="match status" value="1"/>
</dbReference>
<sequence length="398" mass="46173">MLFEIQSVKHESDLISFTWNDVGGFYNVYKDGEHMYEGSVPEFKDRDFMHGKLYHYMIERVENNQVADVIALQTSAFAQKKNMENPLESLVMTTIVAKTQIALSWEEIKDVEEYSIFRNGEYRGRVTSNRYIDREINMNETYHYTIQSKRPLEKSEEPLTKVKSVLSNVFGAVNPGSSQEEASVETFTTMKWIGKPSELLLPVNEREKEIKSVDRWKFRYTTFLEQQYLRNPNILSPNHFFKGDGRSFDPNGESFRTRVDVELAYDEIGEPLTFTKEVGKSVAYDYKKNFREEGKASADGITLERTDHKKEESGFVLEHSVGNPLTTAPMIDYEVTAVFKKHGTFDMCGYFDPSPNHEIYLMKGRGTEWQRVLQAESKGLAFMSDAIAYHYWRCSNFE</sequence>
<protein>
    <submittedName>
        <fullName evidence="1">DUF3238 domain-containing protein</fullName>
    </submittedName>
</protein>
<dbReference type="InterPro" id="IPR021631">
    <property type="entry name" value="DUF3238"/>
</dbReference>
<evidence type="ECO:0000313" key="2">
    <source>
        <dbReference type="Proteomes" id="UP000626786"/>
    </source>
</evidence>
<dbReference type="Proteomes" id="UP000626786">
    <property type="component" value="Unassembled WGS sequence"/>
</dbReference>
<proteinExistence type="predicted"/>
<gene>
    <name evidence="1" type="ORF">H9649_05215</name>
</gene>
<organism evidence="1 2">
    <name type="scientific">Sporosarcina quadrami</name>
    <dbReference type="NCBI Taxonomy" id="2762234"/>
    <lineage>
        <taxon>Bacteria</taxon>
        <taxon>Bacillati</taxon>
        <taxon>Bacillota</taxon>
        <taxon>Bacilli</taxon>
        <taxon>Bacillales</taxon>
        <taxon>Caryophanaceae</taxon>
        <taxon>Sporosarcina</taxon>
    </lineage>
</organism>